<accession>A0A0C7MUU8</accession>
<keyword evidence="3" id="KW-0732">Signal</keyword>
<dbReference type="AlphaFoldDB" id="A0A0C7MUU8"/>
<name>A0A0C7MUU8_9SACH</name>
<evidence type="ECO:0000256" key="1">
    <source>
        <dbReference type="ARBA" id="ARBA00006066"/>
    </source>
</evidence>
<dbReference type="PANTHER" id="PTHR12993">
    <property type="entry name" value="N-ACETYLGLUCOSAMINYL-PHOSPHATIDYLINOSITOL DE-N-ACETYLASE-RELATED"/>
    <property type="match status" value="1"/>
</dbReference>
<dbReference type="Pfam" id="PF02585">
    <property type="entry name" value="PIG-L"/>
    <property type="match status" value="1"/>
</dbReference>
<dbReference type="Gene3D" id="3.40.50.10320">
    <property type="entry name" value="LmbE-like"/>
    <property type="match status" value="1"/>
</dbReference>
<gene>
    <name evidence="4" type="ORF">LALA0_S03e00298g</name>
</gene>
<dbReference type="InterPro" id="IPR003737">
    <property type="entry name" value="GlcNAc_PI_deacetylase-related"/>
</dbReference>
<dbReference type="HOGENOM" id="CLU_034979_0_0_1"/>
<keyword evidence="5" id="KW-1185">Reference proteome</keyword>
<dbReference type="STRING" id="1245769.A0A0C7MUU8"/>
<dbReference type="EMBL" id="LN736362">
    <property type="protein sequence ID" value="CEP61323.1"/>
    <property type="molecule type" value="Genomic_DNA"/>
</dbReference>
<evidence type="ECO:0000313" key="4">
    <source>
        <dbReference type="EMBL" id="CEP61323.1"/>
    </source>
</evidence>
<dbReference type="SUPFAM" id="SSF102588">
    <property type="entry name" value="LmbE-like"/>
    <property type="match status" value="1"/>
</dbReference>
<organism evidence="4 5">
    <name type="scientific">Lachancea lanzarotensis</name>
    <dbReference type="NCBI Taxonomy" id="1245769"/>
    <lineage>
        <taxon>Eukaryota</taxon>
        <taxon>Fungi</taxon>
        <taxon>Dikarya</taxon>
        <taxon>Ascomycota</taxon>
        <taxon>Saccharomycotina</taxon>
        <taxon>Saccharomycetes</taxon>
        <taxon>Saccharomycetales</taxon>
        <taxon>Saccharomycetaceae</taxon>
        <taxon>Lachancea</taxon>
    </lineage>
</organism>
<proteinExistence type="inferred from homology"/>
<dbReference type="EC" id="3.5.1.89" evidence="2"/>
<reference evidence="4 5" key="1">
    <citation type="submission" date="2014-12" db="EMBL/GenBank/DDBJ databases">
        <authorList>
            <person name="Neuveglise Cecile"/>
        </authorList>
    </citation>
    <scope>NUCLEOTIDE SEQUENCE [LARGE SCALE GENOMIC DNA]</scope>
    <source>
        <strain evidence="4 5">CBS 12615</strain>
    </source>
</reference>
<dbReference type="PANTHER" id="PTHR12993:SF11">
    <property type="entry name" value="N-ACETYLGLUCOSAMINYL-PHOSPHATIDYLINOSITOL DE-N-ACETYLASE"/>
    <property type="match status" value="1"/>
</dbReference>
<dbReference type="GO" id="GO:0000225">
    <property type="term" value="F:N-acetylglucosaminylphosphatidylinositol deacetylase activity"/>
    <property type="evidence" value="ECO:0007669"/>
    <property type="project" value="UniProtKB-EC"/>
</dbReference>
<evidence type="ECO:0000313" key="5">
    <source>
        <dbReference type="Proteomes" id="UP000054304"/>
    </source>
</evidence>
<feature type="signal peptide" evidence="3">
    <location>
        <begin position="1"/>
        <end position="22"/>
    </location>
</feature>
<dbReference type="GeneID" id="34684745"/>
<dbReference type="Proteomes" id="UP000054304">
    <property type="component" value="Unassembled WGS sequence"/>
</dbReference>
<comment type="similarity">
    <text evidence="1">Belongs to the PIGL family.</text>
</comment>
<evidence type="ECO:0000256" key="3">
    <source>
        <dbReference type="SAM" id="SignalP"/>
    </source>
</evidence>
<evidence type="ECO:0000256" key="2">
    <source>
        <dbReference type="ARBA" id="ARBA00012176"/>
    </source>
</evidence>
<dbReference type="GO" id="GO:0005783">
    <property type="term" value="C:endoplasmic reticulum"/>
    <property type="evidence" value="ECO:0007669"/>
    <property type="project" value="TreeGrafter"/>
</dbReference>
<dbReference type="RefSeq" id="XP_022627557.1">
    <property type="nucleotide sequence ID" value="XM_022773044.1"/>
</dbReference>
<dbReference type="InterPro" id="IPR024078">
    <property type="entry name" value="LmbE-like_dom_sf"/>
</dbReference>
<feature type="chain" id="PRO_5002202928" description="N-acetylglucosaminylphosphatidylinositol deacetylase" evidence="3">
    <location>
        <begin position="23"/>
        <end position="254"/>
    </location>
</feature>
<sequence length="254" mass="28898">MSRLSNALKLVFLLFIAYLGSSGLIQKSNTAAYVQMFNGTIPTSVNLVIAHPDDEVMFFAPTLMQLDALLDSGVPVRVFSMTNGGADGLGGIRAHELQESIELLMRRKHPLVKVLDFADGMQEKWDLTATANSLKSLVTDTIPAFITFDDRGISNHVNHISCYYTVKQLRGHYSKGLYFRLLSKQWFLQKYTAFVPALLYGHKSSQEIVFVSDFKTYLLSFATMLNAHVSQMVWFRYGWWMFSNYVYANELQQF</sequence>
<protein>
    <recommendedName>
        <fullName evidence="2">N-acetylglucosaminylphosphatidylinositol deacetylase</fullName>
        <ecNumber evidence="2">3.5.1.89</ecNumber>
    </recommendedName>
</protein>
<dbReference type="OrthoDB" id="440160at2759"/>